<dbReference type="Proteomes" id="UP000419017">
    <property type="component" value="Unassembled WGS sequence"/>
</dbReference>
<protein>
    <recommendedName>
        <fullName evidence="2 7">Glutamate racemase</fullName>
        <ecNumber evidence="2 7">5.1.1.3</ecNumber>
    </recommendedName>
</protein>
<keyword evidence="9" id="KW-1185">Reference proteome</keyword>
<dbReference type="EC" id="5.1.1.3" evidence="2 7"/>
<proteinExistence type="inferred from homology"/>
<dbReference type="Gene3D" id="3.40.50.1860">
    <property type="match status" value="2"/>
</dbReference>
<reference evidence="8 9" key="1">
    <citation type="submission" date="2019-10" db="EMBL/GenBank/DDBJ databases">
        <authorList>
            <person name="Blom J."/>
        </authorList>
    </citation>
    <scope>NUCLEOTIDE SEQUENCE [LARGE SCALE GENOMIC DNA]</scope>
    <source>
        <strain evidence="8 9">ES3154-GLU</strain>
    </source>
</reference>
<accession>A0A6I8M7P3</accession>
<dbReference type="SUPFAM" id="SSF53681">
    <property type="entry name" value="Aspartate/glutamate racemase"/>
    <property type="match status" value="2"/>
</dbReference>
<gene>
    <name evidence="7" type="primary">murI</name>
    <name evidence="8" type="ORF">OMES3154_00785</name>
</gene>
<dbReference type="EMBL" id="CABWIB010000001">
    <property type="protein sequence ID" value="VWL85499.1"/>
    <property type="molecule type" value="Genomic_DNA"/>
</dbReference>
<evidence type="ECO:0000256" key="7">
    <source>
        <dbReference type="HAMAP-Rule" id="MF_00258"/>
    </source>
</evidence>
<dbReference type="GO" id="GO:0008881">
    <property type="term" value="F:glutamate racemase activity"/>
    <property type="evidence" value="ECO:0007669"/>
    <property type="project" value="UniProtKB-UniRule"/>
</dbReference>
<comment type="similarity">
    <text evidence="7">Belongs to the aspartate/glutamate racemases family.</text>
</comment>
<dbReference type="PROSITE" id="PS00923">
    <property type="entry name" value="ASP_GLU_RACEMASE_1"/>
    <property type="match status" value="1"/>
</dbReference>
<dbReference type="AlphaFoldDB" id="A0A6I8M7P3"/>
<evidence type="ECO:0000256" key="1">
    <source>
        <dbReference type="ARBA" id="ARBA00001602"/>
    </source>
</evidence>
<comment type="catalytic activity">
    <reaction evidence="1 7">
        <text>L-glutamate = D-glutamate</text>
        <dbReference type="Rhea" id="RHEA:12813"/>
        <dbReference type="ChEBI" id="CHEBI:29985"/>
        <dbReference type="ChEBI" id="CHEBI:29986"/>
        <dbReference type="EC" id="5.1.1.3"/>
    </reaction>
</comment>
<evidence type="ECO:0000256" key="6">
    <source>
        <dbReference type="ARBA" id="ARBA00023316"/>
    </source>
</evidence>
<dbReference type="InterPro" id="IPR018187">
    <property type="entry name" value="Asp/Glu_racemase_AS_1"/>
</dbReference>
<evidence type="ECO:0000313" key="8">
    <source>
        <dbReference type="EMBL" id="VWL85499.1"/>
    </source>
</evidence>
<dbReference type="InterPro" id="IPR015942">
    <property type="entry name" value="Asp/Glu/hydantoin_racemase"/>
</dbReference>
<dbReference type="HAMAP" id="MF_00258">
    <property type="entry name" value="Glu_racemase"/>
    <property type="match status" value="1"/>
</dbReference>
<dbReference type="PROSITE" id="PS00924">
    <property type="entry name" value="ASP_GLU_RACEMASE_2"/>
    <property type="match status" value="1"/>
</dbReference>
<dbReference type="PANTHER" id="PTHR21198">
    <property type="entry name" value="GLUTAMATE RACEMASE"/>
    <property type="match status" value="1"/>
</dbReference>
<feature type="binding site" evidence="7">
    <location>
        <begin position="39"/>
        <end position="40"/>
    </location>
    <ligand>
        <name>substrate</name>
    </ligand>
</feature>
<keyword evidence="4 7" id="KW-0573">Peptidoglycan synthesis</keyword>
<dbReference type="PANTHER" id="PTHR21198:SF3">
    <property type="entry name" value="GLUTAMATE RACEMASE"/>
    <property type="match status" value="1"/>
</dbReference>
<evidence type="ECO:0000256" key="2">
    <source>
        <dbReference type="ARBA" id="ARBA00013090"/>
    </source>
</evidence>
<comment type="pathway">
    <text evidence="7">Cell wall biogenesis; peptidoglycan biosynthesis.</text>
</comment>
<evidence type="ECO:0000256" key="4">
    <source>
        <dbReference type="ARBA" id="ARBA00022984"/>
    </source>
</evidence>
<name>A0A6I8M7P3_9FUSO</name>
<keyword evidence="6 7" id="KW-0961">Cell wall biogenesis/degradation</keyword>
<dbReference type="InterPro" id="IPR001920">
    <property type="entry name" value="Asp/Glu_race"/>
</dbReference>
<evidence type="ECO:0000256" key="5">
    <source>
        <dbReference type="ARBA" id="ARBA00023235"/>
    </source>
</evidence>
<dbReference type="Pfam" id="PF01177">
    <property type="entry name" value="Asp_Glu_race"/>
    <property type="match status" value="1"/>
</dbReference>
<feature type="binding site" evidence="7">
    <location>
        <begin position="71"/>
        <end position="72"/>
    </location>
    <ligand>
        <name>substrate</name>
    </ligand>
</feature>
<evidence type="ECO:0000256" key="3">
    <source>
        <dbReference type="ARBA" id="ARBA00022960"/>
    </source>
</evidence>
<dbReference type="GO" id="GO:0009252">
    <property type="term" value="P:peptidoglycan biosynthetic process"/>
    <property type="evidence" value="ECO:0007669"/>
    <property type="project" value="UniProtKB-UniRule"/>
</dbReference>
<dbReference type="UniPathway" id="UPA00219"/>
<dbReference type="InterPro" id="IPR033134">
    <property type="entry name" value="Asp/Glu_racemase_AS_2"/>
</dbReference>
<organism evidence="8 9">
    <name type="scientific">Oceanivirga miroungae</name>
    <dbReference type="NCBI Taxonomy" id="1130046"/>
    <lineage>
        <taxon>Bacteria</taxon>
        <taxon>Fusobacteriati</taxon>
        <taxon>Fusobacteriota</taxon>
        <taxon>Fusobacteriia</taxon>
        <taxon>Fusobacteriales</taxon>
        <taxon>Leptotrichiaceae</taxon>
        <taxon>Oceanivirga</taxon>
    </lineage>
</organism>
<feature type="active site" description="Proton donor/acceptor" evidence="7">
    <location>
        <position position="70"/>
    </location>
</feature>
<feature type="active site" description="Proton donor/acceptor" evidence="7">
    <location>
        <position position="173"/>
    </location>
</feature>
<comment type="function">
    <text evidence="7">Provides the (R)-glutamate required for cell wall biosynthesis.</text>
</comment>
<feature type="binding site" evidence="7">
    <location>
        <begin position="7"/>
        <end position="8"/>
    </location>
    <ligand>
        <name>substrate</name>
    </ligand>
</feature>
<dbReference type="GO" id="GO:0008360">
    <property type="term" value="P:regulation of cell shape"/>
    <property type="evidence" value="ECO:0007669"/>
    <property type="project" value="UniProtKB-KW"/>
</dbReference>
<keyword evidence="5 7" id="KW-0413">Isomerase</keyword>
<sequence length="245" mass="28170">MAIGIFDSGIGGITVYKKIKEKYPNVQVIYFADLQNFPYGEKTEKELNEFTKNITTYLMNFDIEALIIACNTASSVSKKYLEKNFNIDIYSIIEPITNYLNANEYSNLSLIATNMTVRSNVYQEILLDKLKHVVSAPKLVNCAENLDKSNVLDVIKEYISPDMAKNTNIILACTHFPLLSEYIYKLYPDISLLDPAKYLSESLSLKNINDNKKDVFITSDKLEYFKTQLKDILKTEDLDVRIHKW</sequence>
<dbReference type="InterPro" id="IPR004391">
    <property type="entry name" value="Glu_race"/>
</dbReference>
<feature type="binding site" evidence="7">
    <location>
        <begin position="174"/>
        <end position="175"/>
    </location>
    <ligand>
        <name>substrate</name>
    </ligand>
</feature>
<dbReference type="NCBIfam" id="TIGR00067">
    <property type="entry name" value="glut_race"/>
    <property type="match status" value="1"/>
</dbReference>
<dbReference type="RefSeq" id="WP_156683490.1">
    <property type="nucleotide sequence ID" value="NZ_CABWIB010000001.1"/>
</dbReference>
<keyword evidence="3 7" id="KW-0133">Cell shape</keyword>
<evidence type="ECO:0000313" key="9">
    <source>
        <dbReference type="Proteomes" id="UP000419017"/>
    </source>
</evidence>
<dbReference type="GO" id="GO:0071555">
    <property type="term" value="P:cell wall organization"/>
    <property type="evidence" value="ECO:0007669"/>
    <property type="project" value="UniProtKB-KW"/>
</dbReference>